<comment type="caution">
    <text evidence="2">The sequence shown here is derived from an EMBL/GenBank/DDBJ whole genome shotgun (WGS) entry which is preliminary data.</text>
</comment>
<protein>
    <submittedName>
        <fullName evidence="2">Uncharacterized protein</fullName>
    </submittedName>
</protein>
<dbReference type="EMBL" id="JASSZA010000001">
    <property type="protein sequence ID" value="KAK2119162.1"/>
    <property type="molecule type" value="Genomic_DNA"/>
</dbReference>
<sequence length="58" mass="6447">MEFSIPFQRGNKAHSTGPGEWVEPSLSKGLWQGSRSRTQASIYRSVQIASGDQPLEKK</sequence>
<keyword evidence="3" id="KW-1185">Reference proteome</keyword>
<evidence type="ECO:0000313" key="2">
    <source>
        <dbReference type="EMBL" id="KAK2119162.1"/>
    </source>
</evidence>
<proteinExistence type="predicted"/>
<name>A0ABQ9WBZ2_SAGOE</name>
<organism evidence="2 3">
    <name type="scientific">Saguinus oedipus</name>
    <name type="common">Cotton-top tamarin</name>
    <name type="synonym">Oedipomidas oedipus</name>
    <dbReference type="NCBI Taxonomy" id="9490"/>
    <lineage>
        <taxon>Eukaryota</taxon>
        <taxon>Metazoa</taxon>
        <taxon>Chordata</taxon>
        <taxon>Craniata</taxon>
        <taxon>Vertebrata</taxon>
        <taxon>Euteleostomi</taxon>
        <taxon>Mammalia</taxon>
        <taxon>Eutheria</taxon>
        <taxon>Euarchontoglires</taxon>
        <taxon>Primates</taxon>
        <taxon>Haplorrhini</taxon>
        <taxon>Platyrrhini</taxon>
        <taxon>Cebidae</taxon>
        <taxon>Callitrichinae</taxon>
        <taxon>Saguinus</taxon>
    </lineage>
</organism>
<evidence type="ECO:0000313" key="3">
    <source>
        <dbReference type="Proteomes" id="UP001266305"/>
    </source>
</evidence>
<accession>A0ABQ9WBZ2</accession>
<feature type="non-terminal residue" evidence="2">
    <location>
        <position position="58"/>
    </location>
</feature>
<feature type="region of interest" description="Disordered" evidence="1">
    <location>
        <begin position="1"/>
        <end position="25"/>
    </location>
</feature>
<evidence type="ECO:0000256" key="1">
    <source>
        <dbReference type="SAM" id="MobiDB-lite"/>
    </source>
</evidence>
<dbReference type="Proteomes" id="UP001266305">
    <property type="component" value="Unassembled WGS sequence"/>
</dbReference>
<reference evidence="2 3" key="1">
    <citation type="submission" date="2023-05" db="EMBL/GenBank/DDBJ databases">
        <title>B98-5 Cell Line De Novo Hybrid Assembly: An Optical Mapping Approach.</title>
        <authorList>
            <person name="Kananen K."/>
            <person name="Auerbach J.A."/>
            <person name="Kautto E."/>
            <person name="Blachly J.S."/>
        </authorList>
    </citation>
    <scope>NUCLEOTIDE SEQUENCE [LARGE SCALE GENOMIC DNA]</scope>
    <source>
        <strain evidence="2">B95-8</strain>
        <tissue evidence="2">Cell line</tissue>
    </source>
</reference>
<gene>
    <name evidence="2" type="ORF">P7K49_000548</name>
</gene>